<reference evidence="3" key="1">
    <citation type="journal article" date="2019" name="Int. J. Syst. Evol. Microbiol.">
        <title>The Global Catalogue of Microorganisms (GCM) 10K type strain sequencing project: providing services to taxonomists for standard genome sequencing and annotation.</title>
        <authorList>
            <consortium name="The Broad Institute Genomics Platform"/>
            <consortium name="The Broad Institute Genome Sequencing Center for Infectious Disease"/>
            <person name="Wu L."/>
            <person name="Ma J."/>
        </authorList>
    </citation>
    <scope>NUCLEOTIDE SEQUENCE [LARGE SCALE GENOMIC DNA]</scope>
    <source>
        <strain evidence="3">JCM 12125</strain>
    </source>
</reference>
<dbReference type="Proteomes" id="UP001596152">
    <property type="component" value="Unassembled WGS sequence"/>
</dbReference>
<feature type="region of interest" description="Disordered" evidence="1">
    <location>
        <begin position="67"/>
        <end position="89"/>
    </location>
</feature>
<protein>
    <submittedName>
        <fullName evidence="2">Uncharacterized protein</fullName>
    </submittedName>
</protein>
<comment type="caution">
    <text evidence="2">The sequence shown here is derived from an EMBL/GenBank/DDBJ whole genome shotgun (WGS) entry which is preliminary data.</text>
</comment>
<name>A0ABW0FX34_9CAUL</name>
<evidence type="ECO:0000313" key="2">
    <source>
        <dbReference type="EMBL" id="MFC5346300.1"/>
    </source>
</evidence>
<evidence type="ECO:0000256" key="1">
    <source>
        <dbReference type="SAM" id="MobiDB-lite"/>
    </source>
</evidence>
<keyword evidence="3" id="KW-1185">Reference proteome</keyword>
<sequence>MRSLSDLAHMLNAMSHEWYMLTARDIDDLSEDKLTPETLEAALRPLFNRPGFTVDVMEDPYRKPMVRIGRPPALAPRDIDDETPPEPVKIDDRLSRWHAHMDRFIRAHEGQPQGSILIELERRESWAKMMPHLADILDAPEVR</sequence>
<evidence type="ECO:0000313" key="3">
    <source>
        <dbReference type="Proteomes" id="UP001596152"/>
    </source>
</evidence>
<proteinExistence type="predicted"/>
<dbReference type="EMBL" id="JBHSLF010000056">
    <property type="protein sequence ID" value="MFC5346300.1"/>
    <property type="molecule type" value="Genomic_DNA"/>
</dbReference>
<organism evidence="2 3">
    <name type="scientific">Brevundimonas staleyi</name>
    <dbReference type="NCBI Taxonomy" id="74326"/>
    <lineage>
        <taxon>Bacteria</taxon>
        <taxon>Pseudomonadati</taxon>
        <taxon>Pseudomonadota</taxon>
        <taxon>Alphaproteobacteria</taxon>
        <taxon>Caulobacterales</taxon>
        <taxon>Caulobacteraceae</taxon>
        <taxon>Brevundimonas</taxon>
    </lineage>
</organism>
<gene>
    <name evidence="2" type="ORF">ACFPIE_20480</name>
</gene>
<dbReference type="RefSeq" id="WP_374036814.1">
    <property type="nucleotide sequence ID" value="NZ_CP169082.1"/>
</dbReference>
<accession>A0ABW0FX34</accession>